<dbReference type="InterPro" id="IPR050570">
    <property type="entry name" value="Cell_wall_metabolism_enzyme"/>
</dbReference>
<organism evidence="3 4">
    <name type="scientific">Rubrivirga marina</name>
    <dbReference type="NCBI Taxonomy" id="1196024"/>
    <lineage>
        <taxon>Bacteria</taxon>
        <taxon>Pseudomonadati</taxon>
        <taxon>Rhodothermota</taxon>
        <taxon>Rhodothermia</taxon>
        <taxon>Rhodothermales</taxon>
        <taxon>Rubricoccaceae</taxon>
        <taxon>Rubrivirga</taxon>
    </lineage>
</organism>
<dbReference type="CDD" id="cd12797">
    <property type="entry name" value="M23_peptidase"/>
    <property type="match status" value="1"/>
</dbReference>
<comment type="caution">
    <text evidence="3">The sequence shown here is derived from an EMBL/GenBank/DDBJ whole genome shotgun (WGS) entry which is preliminary data.</text>
</comment>
<reference evidence="3 4" key="1">
    <citation type="submission" date="2016-11" db="EMBL/GenBank/DDBJ databases">
        <title>Study of marine rhodopsin-containing bacteria.</title>
        <authorList>
            <person name="Yoshizawa S."/>
            <person name="Kumagai Y."/>
            <person name="Kogure K."/>
        </authorList>
    </citation>
    <scope>NUCLEOTIDE SEQUENCE [LARGE SCALE GENOMIC DNA]</scope>
    <source>
        <strain evidence="3 4">SAORIC-28</strain>
    </source>
</reference>
<protein>
    <recommendedName>
        <fullName evidence="2">M23ase beta-sheet core domain-containing protein</fullName>
    </recommendedName>
</protein>
<dbReference type="SUPFAM" id="SSF51261">
    <property type="entry name" value="Duplicated hybrid motif"/>
    <property type="match status" value="1"/>
</dbReference>
<dbReference type="EMBL" id="MQWD01000001">
    <property type="protein sequence ID" value="PAP75282.1"/>
    <property type="molecule type" value="Genomic_DNA"/>
</dbReference>
<dbReference type="AlphaFoldDB" id="A0A271IVQ5"/>
<evidence type="ECO:0000256" key="1">
    <source>
        <dbReference type="SAM" id="MobiDB-lite"/>
    </source>
</evidence>
<accession>A0A271IVQ5</accession>
<dbReference type="OrthoDB" id="9810477at2"/>
<evidence type="ECO:0000259" key="2">
    <source>
        <dbReference type="Pfam" id="PF01551"/>
    </source>
</evidence>
<keyword evidence="4" id="KW-1185">Reference proteome</keyword>
<dbReference type="InterPro" id="IPR011055">
    <property type="entry name" value="Dup_hybrid_motif"/>
</dbReference>
<feature type="domain" description="M23ase beta-sheet core" evidence="2">
    <location>
        <begin position="121"/>
        <end position="219"/>
    </location>
</feature>
<dbReference type="Pfam" id="PF01551">
    <property type="entry name" value="Peptidase_M23"/>
    <property type="match status" value="1"/>
</dbReference>
<evidence type="ECO:0000313" key="3">
    <source>
        <dbReference type="EMBL" id="PAP75282.1"/>
    </source>
</evidence>
<dbReference type="GO" id="GO:0004222">
    <property type="term" value="F:metalloendopeptidase activity"/>
    <property type="evidence" value="ECO:0007669"/>
    <property type="project" value="TreeGrafter"/>
</dbReference>
<dbReference type="RefSeq" id="WP_095508916.1">
    <property type="nucleotide sequence ID" value="NZ_MQWD01000001.1"/>
</dbReference>
<dbReference type="PANTHER" id="PTHR21666">
    <property type="entry name" value="PEPTIDASE-RELATED"/>
    <property type="match status" value="1"/>
</dbReference>
<feature type="compositionally biased region" description="Basic and acidic residues" evidence="1">
    <location>
        <begin position="69"/>
        <end position="85"/>
    </location>
</feature>
<dbReference type="PANTHER" id="PTHR21666:SF270">
    <property type="entry name" value="MUREIN HYDROLASE ACTIVATOR ENVC"/>
    <property type="match status" value="1"/>
</dbReference>
<dbReference type="Gene3D" id="2.70.70.10">
    <property type="entry name" value="Glucose Permease (Domain IIA)"/>
    <property type="match status" value="1"/>
</dbReference>
<dbReference type="Proteomes" id="UP000216339">
    <property type="component" value="Unassembled WGS sequence"/>
</dbReference>
<proteinExistence type="predicted"/>
<name>A0A271IVQ5_9BACT</name>
<evidence type="ECO:0000313" key="4">
    <source>
        <dbReference type="Proteomes" id="UP000216339"/>
    </source>
</evidence>
<sequence>MRALALLLLCALAACRFEPASERPPGVECDCADGRDVVDAPPEAKAPSTDTTRAVPPPAEETPPAAGADTRRVTPDEAGRTDPPIREAPTVSASGLAMPVAGIEPGDLVDTFEAARSEGRSHDAIDILAPRGTPVRAAVAGEIVRLFTSDRGGLTIYQLGADRRTVYYYAHLDSYAPGLKAGQRVRRGQFLGGVGDTGNAAPGNTHLHFAIWRTADPADFWDGTPVNPYPLLSRR</sequence>
<feature type="region of interest" description="Disordered" evidence="1">
    <location>
        <begin position="39"/>
        <end position="93"/>
    </location>
</feature>
<dbReference type="InterPro" id="IPR016047">
    <property type="entry name" value="M23ase_b-sheet_dom"/>
</dbReference>
<gene>
    <name evidence="3" type="ORF">BSZ37_01895</name>
</gene>
<dbReference type="PROSITE" id="PS51257">
    <property type="entry name" value="PROKAR_LIPOPROTEIN"/>
    <property type="match status" value="1"/>
</dbReference>